<dbReference type="Pfam" id="PF02518">
    <property type="entry name" value="HATPase_c"/>
    <property type="match status" value="1"/>
</dbReference>
<evidence type="ECO:0000256" key="7">
    <source>
        <dbReference type="ARBA" id="ARBA00022840"/>
    </source>
</evidence>
<dbReference type="GO" id="GO:0046983">
    <property type="term" value="F:protein dimerization activity"/>
    <property type="evidence" value="ECO:0007669"/>
    <property type="project" value="InterPro"/>
</dbReference>
<dbReference type="PANTHER" id="PTHR24421:SF10">
    <property type="entry name" value="NITRATE_NITRITE SENSOR PROTEIN NARQ"/>
    <property type="match status" value="1"/>
</dbReference>
<dbReference type="Gene3D" id="3.30.565.10">
    <property type="entry name" value="Histidine kinase-like ATPase, C-terminal domain"/>
    <property type="match status" value="1"/>
</dbReference>
<evidence type="ECO:0000256" key="2">
    <source>
        <dbReference type="ARBA" id="ARBA00012438"/>
    </source>
</evidence>
<feature type="domain" description="Histidine kinase" evidence="10">
    <location>
        <begin position="447"/>
        <end position="533"/>
    </location>
</feature>
<evidence type="ECO:0000313" key="12">
    <source>
        <dbReference type="Proteomes" id="UP000290283"/>
    </source>
</evidence>
<dbReference type="InterPro" id="IPR050482">
    <property type="entry name" value="Sensor_HK_TwoCompSys"/>
</dbReference>
<evidence type="ECO:0000256" key="6">
    <source>
        <dbReference type="ARBA" id="ARBA00022777"/>
    </source>
</evidence>
<dbReference type="PROSITE" id="PS50109">
    <property type="entry name" value="HIS_KIN"/>
    <property type="match status" value="1"/>
</dbReference>
<dbReference type="GO" id="GO:0005524">
    <property type="term" value="F:ATP binding"/>
    <property type="evidence" value="ECO:0007669"/>
    <property type="project" value="UniProtKB-KW"/>
</dbReference>
<dbReference type="Proteomes" id="UP000290283">
    <property type="component" value="Unassembled WGS sequence"/>
</dbReference>
<protein>
    <recommendedName>
        <fullName evidence="2">histidine kinase</fullName>
        <ecNumber evidence="2">2.7.13.3</ecNumber>
    </recommendedName>
</protein>
<dbReference type="InterPro" id="IPR003594">
    <property type="entry name" value="HATPase_dom"/>
</dbReference>
<dbReference type="EC" id="2.7.13.3" evidence="2"/>
<dbReference type="GO" id="GO:0016020">
    <property type="term" value="C:membrane"/>
    <property type="evidence" value="ECO:0007669"/>
    <property type="project" value="InterPro"/>
</dbReference>
<keyword evidence="9" id="KW-0472">Membrane</keyword>
<keyword evidence="9" id="KW-1133">Transmembrane helix</keyword>
<evidence type="ECO:0000256" key="1">
    <source>
        <dbReference type="ARBA" id="ARBA00000085"/>
    </source>
</evidence>
<dbReference type="EMBL" id="SBKO01000002">
    <property type="protein sequence ID" value="RXR19061.1"/>
    <property type="molecule type" value="Genomic_DNA"/>
</dbReference>
<reference evidence="12" key="1">
    <citation type="submission" date="2019-01" db="EMBL/GenBank/DDBJ databases">
        <title>Cytophagaceae bacterium strain CAR-16.</title>
        <authorList>
            <person name="Chen W.-M."/>
        </authorList>
    </citation>
    <scope>NUCLEOTIDE SEQUENCE [LARGE SCALE GENOMIC DNA]</scope>
    <source>
        <strain evidence="12">LLJ-11</strain>
    </source>
</reference>
<dbReference type="InterPro" id="IPR011712">
    <property type="entry name" value="Sig_transdc_His_kin_sub3_dim/P"/>
</dbReference>
<dbReference type="SUPFAM" id="SSF48452">
    <property type="entry name" value="TPR-like"/>
    <property type="match status" value="1"/>
</dbReference>
<keyword evidence="5" id="KW-0547">Nucleotide-binding</keyword>
<dbReference type="GO" id="GO:0000155">
    <property type="term" value="F:phosphorelay sensor kinase activity"/>
    <property type="evidence" value="ECO:0007669"/>
    <property type="project" value="InterPro"/>
</dbReference>
<keyword evidence="12" id="KW-1185">Reference proteome</keyword>
<comment type="catalytic activity">
    <reaction evidence="1">
        <text>ATP + protein L-histidine = ADP + protein N-phospho-L-histidine.</text>
        <dbReference type="EC" id="2.7.13.3"/>
    </reaction>
</comment>
<organism evidence="11 12">
    <name type="scientific">Flavobacterium amnicola</name>
    <dbReference type="NCBI Taxonomy" id="2506422"/>
    <lineage>
        <taxon>Bacteria</taxon>
        <taxon>Pseudomonadati</taxon>
        <taxon>Bacteroidota</taxon>
        <taxon>Flavobacteriia</taxon>
        <taxon>Flavobacteriales</taxon>
        <taxon>Flavobacteriaceae</taxon>
        <taxon>Flavobacterium</taxon>
    </lineage>
</organism>
<keyword evidence="7" id="KW-0067">ATP-binding</keyword>
<evidence type="ECO:0000256" key="3">
    <source>
        <dbReference type="ARBA" id="ARBA00022553"/>
    </source>
</evidence>
<dbReference type="InterPro" id="IPR011990">
    <property type="entry name" value="TPR-like_helical_dom_sf"/>
</dbReference>
<evidence type="ECO:0000256" key="5">
    <source>
        <dbReference type="ARBA" id="ARBA00022741"/>
    </source>
</evidence>
<dbReference type="RefSeq" id="WP_129435519.1">
    <property type="nucleotide sequence ID" value="NZ_SBKO01000002.1"/>
</dbReference>
<keyword evidence="3" id="KW-0597">Phosphoprotein</keyword>
<dbReference type="CDD" id="cd16917">
    <property type="entry name" value="HATPase_UhpB-NarQ-NarX-like"/>
    <property type="match status" value="1"/>
</dbReference>
<dbReference type="SUPFAM" id="SSF55874">
    <property type="entry name" value="ATPase domain of HSP90 chaperone/DNA topoisomerase II/histidine kinase"/>
    <property type="match status" value="1"/>
</dbReference>
<proteinExistence type="predicted"/>
<evidence type="ECO:0000259" key="10">
    <source>
        <dbReference type="PROSITE" id="PS50109"/>
    </source>
</evidence>
<dbReference type="Pfam" id="PF07730">
    <property type="entry name" value="HisKA_3"/>
    <property type="match status" value="1"/>
</dbReference>
<dbReference type="AlphaFoldDB" id="A0A4Q1K3T8"/>
<sequence>MIKLLNAKKYSQYCDIALKRAQLFRDLNDSENALTILYEALKVAEFHNLPKHQILIHCKIGNVQIDAYNFSNSKKVAYKAKKIAHKLNDPEYIKNVNQVLYKLHTSIGSDSALYYLNKVAAYKSKSKDYKEISSNYNNYYTYYSSKKDYVNAKKNILEAVKYAKLTKDKKQISIIQMNLGVFHLQFDKNYAKAIEIFKEIIANEANNESSSMASTSYLNISYAYEMLGDYKTAMKYNNKYLEIQDVVINGRLEQASQEIETKYQISKIEDEYKHKNQELADKQRRNQRLLLLLGALFLLGIGLFYIFFQNLKLKQKNKLKDLDSDLQYKIISATLDGQDQERTKISEVLHDNVSATLSSVGLHLSAFESSLTPEQRSDLKKTRALLKQAHDKVRDLSHELVPPLLVKFGLQFALKDLCENNSNSLVKFNYHSELPKSKKFNHDFETKIFYFVSELFNNATKHSKATEVNLNLKEINGMLQIIVSDNGKGFNMKEKPFGFGLTQIRARVKNMNGNLKLFSKPDEGTIITITVKE</sequence>
<evidence type="ECO:0000313" key="11">
    <source>
        <dbReference type="EMBL" id="RXR19061.1"/>
    </source>
</evidence>
<dbReference type="OrthoDB" id="9760839at2"/>
<dbReference type="Gene3D" id="1.20.5.1930">
    <property type="match status" value="1"/>
</dbReference>
<comment type="caution">
    <text evidence="11">The sequence shown here is derived from an EMBL/GenBank/DDBJ whole genome shotgun (WGS) entry which is preliminary data.</text>
</comment>
<dbReference type="PANTHER" id="PTHR24421">
    <property type="entry name" value="NITRATE/NITRITE SENSOR PROTEIN NARX-RELATED"/>
    <property type="match status" value="1"/>
</dbReference>
<evidence type="ECO:0000256" key="9">
    <source>
        <dbReference type="SAM" id="Phobius"/>
    </source>
</evidence>
<evidence type="ECO:0000256" key="4">
    <source>
        <dbReference type="ARBA" id="ARBA00022679"/>
    </source>
</evidence>
<dbReference type="Gene3D" id="1.25.40.10">
    <property type="entry name" value="Tetratricopeptide repeat domain"/>
    <property type="match status" value="1"/>
</dbReference>
<keyword evidence="9" id="KW-0812">Transmembrane</keyword>
<evidence type="ECO:0000256" key="8">
    <source>
        <dbReference type="ARBA" id="ARBA00023012"/>
    </source>
</evidence>
<gene>
    <name evidence="11" type="ORF">EQG63_06340</name>
</gene>
<name>A0A4Q1K3T8_9FLAO</name>
<keyword evidence="4" id="KW-0808">Transferase</keyword>
<dbReference type="InterPro" id="IPR005467">
    <property type="entry name" value="His_kinase_dom"/>
</dbReference>
<feature type="transmembrane region" description="Helical" evidence="9">
    <location>
        <begin position="289"/>
        <end position="308"/>
    </location>
</feature>
<keyword evidence="8" id="KW-0902">Two-component regulatory system</keyword>
<accession>A0A4Q1K3T8</accession>
<keyword evidence="6" id="KW-0418">Kinase</keyword>
<dbReference type="InterPro" id="IPR036890">
    <property type="entry name" value="HATPase_C_sf"/>
</dbReference>